<dbReference type="AlphaFoldDB" id="A0A3B0RQT5"/>
<feature type="domain" description="Peptidase S12 Pab87-related C-terminal" evidence="2">
    <location>
        <begin position="227"/>
        <end position="311"/>
    </location>
</feature>
<reference evidence="3" key="1">
    <citation type="submission" date="2018-06" db="EMBL/GenBank/DDBJ databases">
        <authorList>
            <person name="Zhirakovskaya E."/>
        </authorList>
    </citation>
    <scope>NUCLEOTIDE SEQUENCE</scope>
</reference>
<dbReference type="Gene3D" id="3.40.710.10">
    <property type="entry name" value="DD-peptidase/beta-lactamase superfamily"/>
    <property type="match status" value="1"/>
</dbReference>
<evidence type="ECO:0000259" key="2">
    <source>
        <dbReference type="Pfam" id="PF11954"/>
    </source>
</evidence>
<sequence length="320" mass="36781">QNLMYLAAGKVIEKVSGQSWESFLKERIYNPLGMYETFAKYEMVKDKENKADAHIDFEGETIRIDQLIADEIGPAGSMWSSINDMGKWIQFLLNNGIHEGDTLISSKNFKELFKPQQIIPANEFYPTQKLTKPHWTTYGLGWFQHDYRGKMVQFHTGSLPGMVAIAGLIPEENIGVYVMGNLDHVELRHAIMYTVFDLFMDGKITRDWSAEFKELYSQKIETEKPIRIAGTKPSLPISNILGKYKHPQYGIIEITKINNGVRFNLNNTVKGTLSHWHYDTYQIAFDVKAYGKAMVNFRLNAEAKVSYIEVFGERFDSIRP</sequence>
<dbReference type="InterPro" id="IPR021860">
    <property type="entry name" value="Peptidase_S12_Pab87-rel_C"/>
</dbReference>
<evidence type="ECO:0000259" key="1">
    <source>
        <dbReference type="Pfam" id="PF00144"/>
    </source>
</evidence>
<dbReference type="Gene3D" id="2.40.128.600">
    <property type="match status" value="1"/>
</dbReference>
<proteinExistence type="predicted"/>
<dbReference type="EMBL" id="UOEB01000268">
    <property type="protein sequence ID" value="VAV85955.1"/>
    <property type="molecule type" value="Genomic_DNA"/>
</dbReference>
<feature type="non-terminal residue" evidence="3">
    <location>
        <position position="1"/>
    </location>
</feature>
<dbReference type="PANTHER" id="PTHR46825:SF15">
    <property type="entry name" value="BETA-LACTAMASE-RELATED DOMAIN-CONTAINING PROTEIN"/>
    <property type="match status" value="1"/>
</dbReference>
<name>A0A3B0RQT5_9ZZZZ</name>
<feature type="domain" description="Beta-lactamase-related" evidence="1">
    <location>
        <begin position="2"/>
        <end position="185"/>
    </location>
</feature>
<dbReference type="InterPro" id="IPR012338">
    <property type="entry name" value="Beta-lactam/transpept-like"/>
</dbReference>
<dbReference type="Pfam" id="PF11954">
    <property type="entry name" value="DUF3471"/>
    <property type="match status" value="1"/>
</dbReference>
<dbReference type="InterPro" id="IPR001466">
    <property type="entry name" value="Beta-lactam-related"/>
</dbReference>
<dbReference type="PANTHER" id="PTHR46825">
    <property type="entry name" value="D-ALANYL-D-ALANINE-CARBOXYPEPTIDASE/ENDOPEPTIDASE AMPH"/>
    <property type="match status" value="1"/>
</dbReference>
<evidence type="ECO:0000313" key="3">
    <source>
        <dbReference type="EMBL" id="VAV85955.1"/>
    </source>
</evidence>
<dbReference type="InterPro" id="IPR050491">
    <property type="entry name" value="AmpC-like"/>
</dbReference>
<dbReference type="SUPFAM" id="SSF56601">
    <property type="entry name" value="beta-lactamase/transpeptidase-like"/>
    <property type="match status" value="1"/>
</dbReference>
<dbReference type="Pfam" id="PF00144">
    <property type="entry name" value="Beta-lactamase"/>
    <property type="match status" value="1"/>
</dbReference>
<gene>
    <name evidence="3" type="ORF">MNBD_BACTEROID02-1111</name>
</gene>
<accession>A0A3B0RQT5</accession>
<protein>
    <submittedName>
        <fullName evidence="3">Beta-lactamase class C-like and penicillin binding proteins (PBPs) superfamily / DUF3471 domain</fullName>
    </submittedName>
</protein>
<organism evidence="3">
    <name type="scientific">hydrothermal vent metagenome</name>
    <dbReference type="NCBI Taxonomy" id="652676"/>
    <lineage>
        <taxon>unclassified sequences</taxon>
        <taxon>metagenomes</taxon>
        <taxon>ecological metagenomes</taxon>
    </lineage>
</organism>